<dbReference type="InParanoid" id="A0A0C3ADX4"/>
<dbReference type="InterPro" id="IPR006086">
    <property type="entry name" value="XPG-I_dom"/>
</dbReference>
<protein>
    <recommendedName>
        <fullName evidence="1">XPG-I domain-containing protein</fullName>
    </recommendedName>
</protein>
<dbReference type="Proteomes" id="UP000053989">
    <property type="component" value="Unassembled WGS sequence"/>
</dbReference>
<dbReference type="PRINTS" id="PR00853">
    <property type="entry name" value="XPGRADSUPER"/>
</dbReference>
<dbReference type="PANTHER" id="PTHR11081:SF75">
    <property type="entry name" value="ENDONUCLEASE, PUTATIVE (AFU_ORTHOLOGUE AFUA_3G13260)-RELATED"/>
    <property type="match status" value="1"/>
</dbReference>
<feature type="domain" description="XPG-I" evidence="1">
    <location>
        <begin position="138"/>
        <end position="221"/>
    </location>
</feature>
<dbReference type="InterPro" id="IPR029060">
    <property type="entry name" value="PIN-like_dom_sf"/>
</dbReference>
<dbReference type="STRING" id="1036808.A0A0C3ADX4"/>
<dbReference type="CDD" id="cd09870">
    <property type="entry name" value="PIN_YEN1"/>
    <property type="match status" value="1"/>
</dbReference>
<dbReference type="EMBL" id="KN822037">
    <property type="protein sequence ID" value="KIM63107.1"/>
    <property type="molecule type" value="Genomic_DNA"/>
</dbReference>
<keyword evidence="3" id="KW-1185">Reference proteome</keyword>
<dbReference type="GO" id="GO:0006281">
    <property type="term" value="P:DNA repair"/>
    <property type="evidence" value="ECO:0007669"/>
    <property type="project" value="UniProtKB-ARBA"/>
</dbReference>
<evidence type="ECO:0000313" key="2">
    <source>
        <dbReference type="EMBL" id="KIM63107.1"/>
    </source>
</evidence>
<dbReference type="SUPFAM" id="SSF88723">
    <property type="entry name" value="PIN domain-like"/>
    <property type="match status" value="1"/>
</dbReference>
<dbReference type="AlphaFoldDB" id="A0A0C3ADX4"/>
<dbReference type="Gene3D" id="3.40.50.1010">
    <property type="entry name" value="5'-nuclease"/>
    <property type="match status" value="1"/>
</dbReference>
<organism evidence="2 3">
    <name type="scientific">Scleroderma citrinum Foug A</name>
    <dbReference type="NCBI Taxonomy" id="1036808"/>
    <lineage>
        <taxon>Eukaryota</taxon>
        <taxon>Fungi</taxon>
        <taxon>Dikarya</taxon>
        <taxon>Basidiomycota</taxon>
        <taxon>Agaricomycotina</taxon>
        <taxon>Agaricomycetes</taxon>
        <taxon>Agaricomycetidae</taxon>
        <taxon>Boletales</taxon>
        <taxon>Sclerodermatineae</taxon>
        <taxon>Sclerodermataceae</taxon>
        <taxon>Scleroderma</taxon>
    </lineage>
</organism>
<name>A0A0C3ADX4_9AGAM</name>
<evidence type="ECO:0000259" key="1">
    <source>
        <dbReference type="Pfam" id="PF00867"/>
    </source>
</evidence>
<dbReference type="InterPro" id="IPR006084">
    <property type="entry name" value="XPG/Rad2"/>
</dbReference>
<evidence type="ECO:0000313" key="3">
    <source>
        <dbReference type="Proteomes" id="UP000053989"/>
    </source>
</evidence>
<dbReference type="HOGENOM" id="CLU_007575_4_1_1"/>
<reference evidence="2 3" key="1">
    <citation type="submission" date="2014-04" db="EMBL/GenBank/DDBJ databases">
        <authorList>
            <consortium name="DOE Joint Genome Institute"/>
            <person name="Kuo A."/>
            <person name="Kohler A."/>
            <person name="Nagy L.G."/>
            <person name="Floudas D."/>
            <person name="Copeland A."/>
            <person name="Barry K.W."/>
            <person name="Cichocki N."/>
            <person name="Veneault-Fourrey C."/>
            <person name="LaButti K."/>
            <person name="Lindquist E.A."/>
            <person name="Lipzen A."/>
            <person name="Lundell T."/>
            <person name="Morin E."/>
            <person name="Murat C."/>
            <person name="Sun H."/>
            <person name="Tunlid A."/>
            <person name="Henrissat B."/>
            <person name="Grigoriev I.V."/>
            <person name="Hibbett D.S."/>
            <person name="Martin F."/>
            <person name="Nordberg H.P."/>
            <person name="Cantor M.N."/>
            <person name="Hua S.X."/>
        </authorList>
    </citation>
    <scope>NUCLEOTIDE SEQUENCE [LARGE SCALE GENOMIC DNA]</scope>
    <source>
        <strain evidence="2 3">Foug A</strain>
    </source>
</reference>
<accession>A0A0C3ADX4</accession>
<sequence>MCIYYFLLASILNSAAKSFKLKILTPAAKHCMLGEFAINEGFKPSHEDGVPRILTAGFNASSWMHNLCSGFTQHLVGTQELLEMHIIFSRLVALSEMVLCGHFIFDGPNQPQPKPGREAKAVPFPLMQHFQEMLTAFGFSWHMAPGLADAELAQLNARGLINVMVTDGDHALLFGSTAILRSPPWARTFEDVNVYTSDALEHGAHLTQGSLVLVALLCGGDYSVGGIPGCDVDVAHQVAGYGFGESLLQAATMLSFLQFMKYMAEWCSDLCDALSTDPRGLLQKKHPGIAQVIKSELLPFPDLTAIALYADPLTSWSNGHAPPKNADIVARQPDLAAIGDFCSRHFSLSGDSLVHKLKDVSAGVVMRAALQVRTNPCLVI</sequence>
<dbReference type="GO" id="GO:0017108">
    <property type="term" value="F:5'-flap endonuclease activity"/>
    <property type="evidence" value="ECO:0007669"/>
    <property type="project" value="TreeGrafter"/>
</dbReference>
<dbReference type="SUPFAM" id="SSF47807">
    <property type="entry name" value="5' to 3' exonuclease, C-terminal subdomain"/>
    <property type="match status" value="1"/>
</dbReference>
<dbReference type="Pfam" id="PF00867">
    <property type="entry name" value="XPG_I"/>
    <property type="match status" value="1"/>
</dbReference>
<dbReference type="OrthoDB" id="2959108at2759"/>
<gene>
    <name evidence="2" type="ORF">SCLCIDRAFT_1174448</name>
</gene>
<proteinExistence type="predicted"/>
<dbReference type="PANTHER" id="PTHR11081">
    <property type="entry name" value="FLAP ENDONUCLEASE FAMILY MEMBER"/>
    <property type="match status" value="1"/>
</dbReference>
<dbReference type="InterPro" id="IPR036279">
    <property type="entry name" value="5-3_exonuclease_C_sf"/>
</dbReference>
<reference evidence="3" key="2">
    <citation type="submission" date="2015-01" db="EMBL/GenBank/DDBJ databases">
        <title>Evolutionary Origins and Diversification of the Mycorrhizal Mutualists.</title>
        <authorList>
            <consortium name="DOE Joint Genome Institute"/>
            <consortium name="Mycorrhizal Genomics Consortium"/>
            <person name="Kohler A."/>
            <person name="Kuo A."/>
            <person name="Nagy L.G."/>
            <person name="Floudas D."/>
            <person name="Copeland A."/>
            <person name="Barry K.W."/>
            <person name="Cichocki N."/>
            <person name="Veneault-Fourrey C."/>
            <person name="LaButti K."/>
            <person name="Lindquist E.A."/>
            <person name="Lipzen A."/>
            <person name="Lundell T."/>
            <person name="Morin E."/>
            <person name="Murat C."/>
            <person name="Riley R."/>
            <person name="Ohm R."/>
            <person name="Sun H."/>
            <person name="Tunlid A."/>
            <person name="Henrissat B."/>
            <person name="Grigoriev I.V."/>
            <person name="Hibbett D.S."/>
            <person name="Martin F."/>
        </authorList>
    </citation>
    <scope>NUCLEOTIDE SEQUENCE [LARGE SCALE GENOMIC DNA]</scope>
    <source>
        <strain evidence="3">Foug A</strain>
    </source>
</reference>